<gene>
    <name evidence="7" type="primary">REB1</name>
    <name evidence="7" type="ORF">AAF712_005300</name>
</gene>
<accession>A0ABR3A1Z9</accession>
<feature type="domain" description="Myb-like" evidence="5">
    <location>
        <begin position="313"/>
        <end position="362"/>
    </location>
</feature>
<evidence type="ECO:0000259" key="5">
    <source>
        <dbReference type="PROSITE" id="PS50090"/>
    </source>
</evidence>
<evidence type="ECO:0000256" key="2">
    <source>
        <dbReference type="ARBA" id="ARBA00023125"/>
    </source>
</evidence>
<dbReference type="CDD" id="cd00167">
    <property type="entry name" value="SANT"/>
    <property type="match status" value="2"/>
</dbReference>
<feature type="region of interest" description="Disordered" evidence="4">
    <location>
        <begin position="1"/>
        <end position="78"/>
    </location>
</feature>
<comment type="caution">
    <text evidence="7">The sequence shown here is derived from an EMBL/GenBank/DDBJ whole genome shotgun (WGS) entry which is preliminary data.</text>
</comment>
<dbReference type="InterPro" id="IPR001005">
    <property type="entry name" value="SANT/Myb"/>
</dbReference>
<proteinExistence type="predicted"/>
<dbReference type="InterPro" id="IPR017930">
    <property type="entry name" value="Myb_dom"/>
</dbReference>
<feature type="compositionally biased region" description="Basic and acidic residues" evidence="4">
    <location>
        <begin position="44"/>
        <end position="55"/>
    </location>
</feature>
<dbReference type="PANTHER" id="PTHR46380">
    <property type="entry name" value="CYCLIN-D-BINDING MYB-LIKE TRANSCRIPTION FACTOR 1"/>
    <property type="match status" value="1"/>
</dbReference>
<evidence type="ECO:0000313" key="8">
    <source>
        <dbReference type="Proteomes" id="UP001437256"/>
    </source>
</evidence>
<dbReference type="InterPro" id="IPR009057">
    <property type="entry name" value="Homeodomain-like_sf"/>
</dbReference>
<feature type="domain" description="HTH myb-type" evidence="6">
    <location>
        <begin position="313"/>
        <end position="366"/>
    </location>
</feature>
<evidence type="ECO:0000256" key="1">
    <source>
        <dbReference type="ARBA" id="ARBA00004123"/>
    </source>
</evidence>
<dbReference type="EMBL" id="JBBXMP010000024">
    <property type="protein sequence ID" value="KAL0067585.1"/>
    <property type="molecule type" value="Genomic_DNA"/>
</dbReference>
<keyword evidence="3" id="KW-0539">Nucleus</keyword>
<dbReference type="Proteomes" id="UP001437256">
    <property type="component" value="Unassembled WGS sequence"/>
</dbReference>
<keyword evidence="8" id="KW-1185">Reference proteome</keyword>
<dbReference type="Gene3D" id="1.10.10.60">
    <property type="entry name" value="Homeodomain-like"/>
    <property type="match status" value="2"/>
</dbReference>
<dbReference type="SUPFAM" id="SSF46689">
    <property type="entry name" value="Homeodomain-like"/>
    <property type="match status" value="2"/>
</dbReference>
<dbReference type="SMART" id="SM00717">
    <property type="entry name" value="SANT"/>
    <property type="match status" value="4"/>
</dbReference>
<comment type="subcellular location">
    <subcellularLocation>
        <location evidence="1">Nucleus</location>
    </subcellularLocation>
</comment>
<evidence type="ECO:0000256" key="3">
    <source>
        <dbReference type="ARBA" id="ARBA00023242"/>
    </source>
</evidence>
<protein>
    <submittedName>
        <fullName evidence="7">RNA polymerase I enhancer binding protein</fullName>
    </submittedName>
</protein>
<name>A0ABR3A1Z9_9AGAR</name>
<dbReference type="PROSITE" id="PS50090">
    <property type="entry name" value="MYB_LIKE"/>
    <property type="match status" value="2"/>
</dbReference>
<evidence type="ECO:0000259" key="6">
    <source>
        <dbReference type="PROSITE" id="PS51294"/>
    </source>
</evidence>
<evidence type="ECO:0000256" key="4">
    <source>
        <dbReference type="SAM" id="MobiDB-lite"/>
    </source>
</evidence>
<organism evidence="7 8">
    <name type="scientific">Marasmius tenuissimus</name>
    <dbReference type="NCBI Taxonomy" id="585030"/>
    <lineage>
        <taxon>Eukaryota</taxon>
        <taxon>Fungi</taxon>
        <taxon>Dikarya</taxon>
        <taxon>Basidiomycota</taxon>
        <taxon>Agaricomycotina</taxon>
        <taxon>Agaricomycetes</taxon>
        <taxon>Agaricomycetidae</taxon>
        <taxon>Agaricales</taxon>
        <taxon>Marasmiineae</taxon>
        <taxon>Marasmiaceae</taxon>
        <taxon>Marasmius</taxon>
    </lineage>
</organism>
<sequence>MEAFLARKSLPSIAPPPDAQNKKRNRATEEDTNEKKRKRRKSKQKEVEREEERAQELPVAVAHDEQNPPADDESAPISTADFLSAIVAAATATSGEADARQAPYAGPSEPVDPSLLLNDLSNESVVRALQEMGVNGLTDFIKAFNEAQSSPNAVPPPDPAAFGFVQNGQIDPAFLATLIPPPLGQRPVSAGKILGKTASTPQPTLPPPATPPNPEDAYLLATKWLSTSKLDELVRSRGLVYKKGKFSNIEEQQLDNAIENYRIAKGLTYDQLLDMIFQKQDKDKDNSFWSEITLAVPLRPIISVYHHVRRKRNPLQKQGKWMPAEDDKLREAVASMGQQWEKVSLIVGRRGSDCRDRWRNHISGSEERVTGKWSKEEEEKLIKIVEDMTVKRGKSLDDEVFWGNVSALMGNKRNRQQCRIKWTDCLSKIVKKDGSNPRWNNQDAYILVHKLDSLNVRDDTEIDWRTLGDEDWNHWSAHALQRRWLTMKRSIKGHEEMTFREIMEILKAKKTHFEVVPKVKRKAKKGVSAETVES</sequence>
<reference evidence="7 8" key="1">
    <citation type="submission" date="2024-05" db="EMBL/GenBank/DDBJ databases">
        <title>A draft genome resource for the thread blight pathogen Marasmius tenuissimus strain MS-2.</title>
        <authorList>
            <person name="Yulfo-Soto G.E."/>
            <person name="Baruah I.K."/>
            <person name="Amoako-Attah I."/>
            <person name="Bukari Y."/>
            <person name="Meinhardt L.W."/>
            <person name="Bailey B.A."/>
            <person name="Cohen S.P."/>
        </authorList>
    </citation>
    <scope>NUCLEOTIDE SEQUENCE [LARGE SCALE GENOMIC DNA]</scope>
    <source>
        <strain evidence="7 8">MS-2</strain>
    </source>
</reference>
<dbReference type="PROSITE" id="PS51294">
    <property type="entry name" value="HTH_MYB"/>
    <property type="match status" value="1"/>
</dbReference>
<keyword evidence="2" id="KW-0238">DNA-binding</keyword>
<dbReference type="InterPro" id="IPR051651">
    <property type="entry name" value="DMTF1_DNA-bind_reg"/>
</dbReference>
<feature type="domain" description="Myb-like" evidence="5">
    <location>
        <begin position="365"/>
        <end position="426"/>
    </location>
</feature>
<dbReference type="PANTHER" id="PTHR46380:SF2">
    <property type="entry name" value="CYCLIN-D-BINDING MYB-LIKE TRANSCRIPTION FACTOR 1"/>
    <property type="match status" value="1"/>
</dbReference>
<dbReference type="Pfam" id="PF00249">
    <property type="entry name" value="Myb_DNA-binding"/>
    <property type="match status" value="2"/>
</dbReference>
<evidence type="ECO:0000313" key="7">
    <source>
        <dbReference type="EMBL" id="KAL0067585.1"/>
    </source>
</evidence>